<keyword evidence="2" id="KW-1133">Transmembrane helix</keyword>
<evidence type="ECO:0000256" key="1">
    <source>
        <dbReference type="SAM" id="MobiDB-lite"/>
    </source>
</evidence>
<evidence type="ECO:0000313" key="4">
    <source>
        <dbReference type="EMBL" id="PJK28439.1"/>
    </source>
</evidence>
<dbReference type="InterPro" id="IPR011723">
    <property type="entry name" value="Znf/thioredoxin_put"/>
</dbReference>
<feature type="compositionally biased region" description="Acidic residues" evidence="1">
    <location>
        <begin position="76"/>
        <end position="96"/>
    </location>
</feature>
<organism evidence="4 5">
    <name type="scientific">Minwuia thermotolerans</name>
    <dbReference type="NCBI Taxonomy" id="2056226"/>
    <lineage>
        <taxon>Bacteria</taxon>
        <taxon>Pseudomonadati</taxon>
        <taxon>Pseudomonadota</taxon>
        <taxon>Alphaproteobacteria</taxon>
        <taxon>Minwuiales</taxon>
        <taxon>Minwuiaceae</taxon>
        <taxon>Minwuia</taxon>
    </lineage>
</organism>
<dbReference type="EMBL" id="PHIG01000044">
    <property type="protein sequence ID" value="PJK28439.1"/>
    <property type="molecule type" value="Genomic_DNA"/>
</dbReference>
<sequence>MMLTCPSCGARFRVKPEMFAAGPRLVRCARCRHEWRGRPDPDSEAEDAASAAPVAVDEAPEEDAAAESLPPAEADAAAEDAAAEDDGEDAGDDGTADDPGSAETEPEPTPGRREPVFDTIPGAARPADDDFRPAERTEKRRTPAWVWGGWALILAVLVFTALALAFLRGPIVNAWPPSARLFDRIDRVSRAEALQPVSLVIESSRLTGEQMELGIRLINGTAQPQPLPVAVIHLLDAAGDVVKTERIRLDDDPLAPKESRTMRLLLEDLPDGLQKVRADTEPAE</sequence>
<dbReference type="OrthoDB" id="7159357at2"/>
<name>A0A2M9FYC4_9PROT</name>
<accession>A0A2M9FYC4</accession>
<proteinExistence type="predicted"/>
<feature type="compositionally biased region" description="Low complexity" evidence="1">
    <location>
        <begin position="48"/>
        <end position="57"/>
    </location>
</feature>
<reference evidence="4 5" key="1">
    <citation type="submission" date="2017-11" db="EMBL/GenBank/DDBJ databases">
        <title>Draft genome sequence of Rhizobiales bacterium SY3-13.</title>
        <authorList>
            <person name="Sun C."/>
        </authorList>
    </citation>
    <scope>NUCLEOTIDE SEQUENCE [LARGE SCALE GENOMIC DNA]</scope>
    <source>
        <strain evidence="4 5">SY3-13</strain>
    </source>
</reference>
<protein>
    <recommendedName>
        <fullName evidence="3">Zinc finger/thioredoxin putative domain-containing protein</fullName>
    </recommendedName>
</protein>
<feature type="compositionally biased region" description="Basic and acidic residues" evidence="1">
    <location>
        <begin position="126"/>
        <end position="139"/>
    </location>
</feature>
<keyword evidence="2" id="KW-0472">Membrane</keyword>
<dbReference type="RefSeq" id="WP_109795747.1">
    <property type="nucleotide sequence ID" value="NZ_PIGG01000069.1"/>
</dbReference>
<comment type="caution">
    <text evidence="4">The sequence shown here is derived from an EMBL/GenBank/DDBJ whole genome shotgun (WGS) entry which is preliminary data.</text>
</comment>
<evidence type="ECO:0000313" key="5">
    <source>
        <dbReference type="Proteomes" id="UP000229498"/>
    </source>
</evidence>
<dbReference type="Proteomes" id="UP000229498">
    <property type="component" value="Unassembled WGS sequence"/>
</dbReference>
<feature type="compositionally biased region" description="Low complexity" evidence="1">
    <location>
        <begin position="66"/>
        <end position="75"/>
    </location>
</feature>
<keyword evidence="2" id="KW-0812">Transmembrane</keyword>
<feature type="region of interest" description="Disordered" evidence="1">
    <location>
        <begin position="35"/>
        <end position="139"/>
    </location>
</feature>
<dbReference type="Pfam" id="PF13717">
    <property type="entry name" value="Zn_ribbon_4"/>
    <property type="match status" value="1"/>
</dbReference>
<evidence type="ECO:0000259" key="3">
    <source>
        <dbReference type="Pfam" id="PF13717"/>
    </source>
</evidence>
<keyword evidence="5" id="KW-1185">Reference proteome</keyword>
<feature type="domain" description="Zinc finger/thioredoxin putative" evidence="3">
    <location>
        <begin position="1"/>
        <end position="36"/>
    </location>
</feature>
<feature type="transmembrane region" description="Helical" evidence="2">
    <location>
        <begin position="144"/>
        <end position="167"/>
    </location>
</feature>
<dbReference type="AlphaFoldDB" id="A0A2M9FYC4"/>
<dbReference type="NCBIfam" id="TIGR02098">
    <property type="entry name" value="MJ0042_CXXC"/>
    <property type="match status" value="1"/>
</dbReference>
<evidence type="ECO:0000256" key="2">
    <source>
        <dbReference type="SAM" id="Phobius"/>
    </source>
</evidence>
<gene>
    <name evidence="4" type="ORF">CVT23_17210</name>
</gene>